<reference evidence="2 3" key="2">
    <citation type="journal article" date="2010" name="Stand. Genomic Sci.">
        <title>Complete genome sequence of Kribbella flavida type strain (IFO 14399).</title>
        <authorList>
            <person name="Pukall R."/>
            <person name="Lapidus A."/>
            <person name="Glavina Del Rio T."/>
            <person name="Copeland A."/>
            <person name="Tice H."/>
            <person name="Cheng J.-F."/>
            <person name="Lucas S."/>
            <person name="Chen F."/>
            <person name="Nolan M."/>
            <person name="LaButti K."/>
            <person name="Pati A."/>
            <person name="Ivanova N."/>
            <person name="Mavrommatis K."/>
            <person name="Mikhailova N."/>
            <person name="Pitluck S."/>
            <person name="Bruce D."/>
            <person name="Goodwin L."/>
            <person name="Land M."/>
            <person name="Hauser L."/>
            <person name="Chang Y.-J."/>
            <person name="Jeffries C.D."/>
            <person name="Chen A."/>
            <person name="Palaniappan K."/>
            <person name="Chain P."/>
            <person name="Rohde M."/>
            <person name="Goeker M."/>
            <person name="Bristow J."/>
            <person name="Eisen J.A."/>
            <person name="Markowitz V."/>
            <person name="Hugenholtz P."/>
            <person name="Kyrpides N.C."/>
            <person name="Klenk H.-P."/>
            <person name="Brettin T."/>
        </authorList>
    </citation>
    <scope>NUCLEOTIDE SEQUENCE [LARGE SCALE GENOMIC DNA]</scope>
    <source>
        <strain evidence="3">DSM 17836 / JCM 10339 / NBRC 14399</strain>
    </source>
</reference>
<evidence type="ECO:0000256" key="1">
    <source>
        <dbReference type="SAM" id="MobiDB-lite"/>
    </source>
</evidence>
<dbReference type="EMBL" id="CP001736">
    <property type="protein sequence ID" value="ADB33565.1"/>
    <property type="molecule type" value="Genomic_DNA"/>
</dbReference>
<dbReference type="Proteomes" id="UP000007967">
    <property type="component" value="Chromosome"/>
</dbReference>
<feature type="compositionally biased region" description="Basic and acidic residues" evidence="1">
    <location>
        <begin position="119"/>
        <end position="132"/>
    </location>
</feature>
<reference evidence="3" key="1">
    <citation type="submission" date="2009-09" db="EMBL/GenBank/DDBJ databases">
        <title>The complete genome of Kribbella flavida DSM 17836.</title>
        <authorList>
            <consortium name="US DOE Joint Genome Institute (JGI-PGF)"/>
            <person name="Lucas S."/>
            <person name="Copeland A."/>
            <person name="Lapidus A."/>
            <person name="Glavina del Rio T."/>
            <person name="Dalin E."/>
            <person name="Tice H."/>
            <person name="Bruce D."/>
            <person name="Goodwin L."/>
            <person name="Pitluck S."/>
            <person name="Kyrpides N."/>
            <person name="Mavromatis K."/>
            <person name="Ivanova N."/>
            <person name="Saunders E."/>
            <person name="Brettin T."/>
            <person name="Detter J.C."/>
            <person name="Han C."/>
            <person name="Larimer F."/>
            <person name="Land M."/>
            <person name="Hauser L."/>
            <person name="Markowitz V."/>
            <person name="Cheng J.-F."/>
            <person name="Hugenholtz P."/>
            <person name="Woyke T."/>
            <person name="Wu D."/>
            <person name="Pukall R."/>
            <person name="Klenk H.-P."/>
            <person name="Eisen J.A."/>
        </authorList>
    </citation>
    <scope>NUCLEOTIDE SEQUENCE [LARGE SCALE GENOMIC DNA]</scope>
    <source>
        <strain evidence="3">DSM 17836 / JCM 10339 / NBRC 14399</strain>
    </source>
</reference>
<accession>D2PXV9</accession>
<name>D2PXV9_KRIFD</name>
<dbReference type="KEGG" id="kfl:Kfla_4539"/>
<protein>
    <submittedName>
        <fullName evidence="2">Uncharacterized protein</fullName>
    </submittedName>
</protein>
<organism evidence="2 3">
    <name type="scientific">Kribbella flavida (strain DSM 17836 / JCM 10339 / NBRC 14399)</name>
    <dbReference type="NCBI Taxonomy" id="479435"/>
    <lineage>
        <taxon>Bacteria</taxon>
        <taxon>Bacillati</taxon>
        <taxon>Actinomycetota</taxon>
        <taxon>Actinomycetes</taxon>
        <taxon>Propionibacteriales</taxon>
        <taxon>Kribbellaceae</taxon>
        <taxon>Kribbella</taxon>
    </lineage>
</organism>
<evidence type="ECO:0000313" key="2">
    <source>
        <dbReference type="EMBL" id="ADB33565.1"/>
    </source>
</evidence>
<feature type="region of interest" description="Disordered" evidence="1">
    <location>
        <begin position="108"/>
        <end position="132"/>
    </location>
</feature>
<dbReference type="HOGENOM" id="CLU_1914313_0_0_11"/>
<dbReference type="AlphaFoldDB" id="D2PXV9"/>
<gene>
    <name evidence="2" type="ordered locus">Kfla_4539</name>
</gene>
<proteinExistence type="predicted"/>
<sequence length="132" mass="14044">MTSSLASTCAGGSSAVDGAAPLLIHDVISEMNCGAKSAASFSLKPSALTRIVWEARHHAQGVVLVAASLQSLPEESQAFAWSSRAVLFAEHAQQWLAELPEIGERIVRGPTEEPCGDQHPAEIDPDRIEQSR</sequence>
<evidence type="ECO:0000313" key="3">
    <source>
        <dbReference type="Proteomes" id="UP000007967"/>
    </source>
</evidence>
<keyword evidence="3" id="KW-1185">Reference proteome</keyword>